<comment type="caution">
    <text evidence="1">The sequence shown here is derived from an EMBL/GenBank/DDBJ whole genome shotgun (WGS) entry which is preliminary data.</text>
</comment>
<dbReference type="STRING" id="1631356.VV01_14620"/>
<evidence type="ECO:0000313" key="1">
    <source>
        <dbReference type="EMBL" id="KNX38094.1"/>
    </source>
</evidence>
<evidence type="ECO:0000313" key="2">
    <source>
        <dbReference type="Proteomes" id="UP000037397"/>
    </source>
</evidence>
<dbReference type="RefSeq" id="WP_050670512.1">
    <property type="nucleotide sequence ID" value="NZ_LAIR01000002.1"/>
</dbReference>
<dbReference type="OrthoDB" id="5197973at2"/>
<proteinExistence type="predicted"/>
<dbReference type="Proteomes" id="UP000037397">
    <property type="component" value="Unassembled WGS sequence"/>
</dbReference>
<accession>A0A0L6CK35</accession>
<name>A0A0L6CK35_9MICO</name>
<sequence length="122" mass="12919">MPGLKTTSYGTGDYSWMLNTDGLDEAIGGVLDVSTFTKATHFPDGYFPSGLPVNVADRDVIKPWTDAAGAVLGFLKGDHKTDGVEDVNCAVVVRANIKTAKVPLAGFAVPSTAPQPRFAFWS</sequence>
<keyword evidence="2" id="KW-1185">Reference proteome</keyword>
<dbReference type="EMBL" id="LAIR01000002">
    <property type="protein sequence ID" value="KNX38094.1"/>
    <property type="molecule type" value="Genomic_DNA"/>
</dbReference>
<protein>
    <submittedName>
        <fullName evidence="1">Uncharacterized protein</fullName>
    </submittedName>
</protein>
<organism evidence="1 2">
    <name type="scientific">Luteipulveratus halotolerans</name>
    <dbReference type="NCBI Taxonomy" id="1631356"/>
    <lineage>
        <taxon>Bacteria</taxon>
        <taxon>Bacillati</taxon>
        <taxon>Actinomycetota</taxon>
        <taxon>Actinomycetes</taxon>
        <taxon>Micrococcales</taxon>
        <taxon>Dermacoccaceae</taxon>
        <taxon>Luteipulveratus</taxon>
    </lineage>
</organism>
<reference evidence="2" key="1">
    <citation type="submission" date="2015-03" db="EMBL/GenBank/DDBJ databases">
        <title>Luteipulveratus halotolerans sp. nov., a novel actinobacterium (Dermacoccaceae) from Sarawak, Malaysia.</title>
        <authorList>
            <person name="Juboi H."/>
            <person name="Basik A."/>
            <person name="Shamsul S.S."/>
            <person name="Arnold P."/>
            <person name="Schmitt E.K."/>
            <person name="Sanglier J.-J."/>
            <person name="Yeo T."/>
        </authorList>
    </citation>
    <scope>NUCLEOTIDE SEQUENCE [LARGE SCALE GENOMIC DNA]</scope>
    <source>
        <strain evidence="2">C296001</strain>
    </source>
</reference>
<dbReference type="AlphaFoldDB" id="A0A0L6CK35"/>
<gene>
    <name evidence="1" type="ORF">VV01_14620</name>
</gene>